<sequence length="292" mass="33207">MAKDLLAPVHFISHGTASLIHEPSRVKDYWKKLGQDALDHGVKGVIIMGAHWNVTEPNRVRVGTNPNPNFMPLVAADSALWKDLKTNTDIETSRRVIRLLQDANIDAVEDPKFDWMIDTEIPLVGMFGTRPPPVVIISQNSYWDPWFHIDVGAAVRPLRKEGYLLIGSGGGTHNLYRTEWKYTIGWKDPFAMEQPPRQGALEFRQALEDGFCKNKGGPPLRRAMSRLMKHPYFREAHGTDEHYVSACFVAGACGEKEDEDEPCILGAEVWELRSQSESQYTLGRWPTEWRKR</sequence>
<dbReference type="GO" id="GO:0016702">
    <property type="term" value="F:oxidoreductase activity, acting on single donors with incorporation of molecular oxygen, incorporation of two atoms of oxygen"/>
    <property type="evidence" value="ECO:0007669"/>
    <property type="project" value="UniProtKB-ARBA"/>
</dbReference>
<keyword evidence="8" id="KW-1185">Reference proteome</keyword>
<feature type="domain" description="Extradiol ring-cleavage dioxygenase class III enzyme subunit B" evidence="6">
    <location>
        <begin position="10"/>
        <end position="256"/>
    </location>
</feature>
<organism evidence="7 8">
    <name type="scientific">Baudoinia panamericana (strain UAMH 10762)</name>
    <name type="common">Angels' share fungus</name>
    <name type="synonym">Baudoinia compniacensis (strain UAMH 10762)</name>
    <dbReference type="NCBI Taxonomy" id="717646"/>
    <lineage>
        <taxon>Eukaryota</taxon>
        <taxon>Fungi</taxon>
        <taxon>Dikarya</taxon>
        <taxon>Ascomycota</taxon>
        <taxon>Pezizomycotina</taxon>
        <taxon>Dothideomycetes</taxon>
        <taxon>Dothideomycetidae</taxon>
        <taxon>Mycosphaerellales</taxon>
        <taxon>Teratosphaeriaceae</taxon>
        <taxon>Baudoinia</taxon>
    </lineage>
</organism>
<dbReference type="GeneID" id="19109285"/>
<dbReference type="InterPro" id="IPR004183">
    <property type="entry name" value="Xdiol_dOase_suB"/>
</dbReference>
<keyword evidence="4" id="KW-0862">Zinc</keyword>
<dbReference type="PANTHER" id="PTHR30096">
    <property type="entry name" value="4,5-DOPA DIOXYGENASE EXTRADIOL-LIKE PROTEIN"/>
    <property type="match status" value="1"/>
</dbReference>
<evidence type="ECO:0000259" key="6">
    <source>
        <dbReference type="Pfam" id="PF02900"/>
    </source>
</evidence>
<evidence type="ECO:0000313" key="8">
    <source>
        <dbReference type="Proteomes" id="UP000011761"/>
    </source>
</evidence>
<protein>
    <recommendedName>
        <fullName evidence="6">Extradiol ring-cleavage dioxygenase class III enzyme subunit B domain-containing protein</fullName>
    </recommendedName>
</protein>
<dbReference type="GO" id="GO:0008198">
    <property type="term" value="F:ferrous iron binding"/>
    <property type="evidence" value="ECO:0007669"/>
    <property type="project" value="InterPro"/>
</dbReference>
<dbReference type="Pfam" id="PF02900">
    <property type="entry name" value="LigB"/>
    <property type="match status" value="1"/>
</dbReference>
<keyword evidence="3" id="KW-0479">Metal-binding</keyword>
<dbReference type="KEGG" id="bcom:BAUCODRAFT_154495"/>
<evidence type="ECO:0000256" key="3">
    <source>
        <dbReference type="ARBA" id="ARBA00022723"/>
    </source>
</evidence>
<dbReference type="InterPro" id="IPR014436">
    <property type="entry name" value="Extradiol_dOase_DODA"/>
</dbReference>
<evidence type="ECO:0000256" key="1">
    <source>
        <dbReference type="ARBA" id="ARBA00001947"/>
    </source>
</evidence>
<name>M2NHD8_BAUPA</name>
<dbReference type="Proteomes" id="UP000011761">
    <property type="component" value="Unassembled WGS sequence"/>
</dbReference>
<evidence type="ECO:0000256" key="5">
    <source>
        <dbReference type="ARBA" id="ARBA00023002"/>
    </source>
</evidence>
<dbReference type="STRING" id="717646.M2NHD8"/>
<evidence type="ECO:0000313" key="7">
    <source>
        <dbReference type="EMBL" id="EMC98759.1"/>
    </source>
</evidence>
<evidence type="ECO:0000256" key="4">
    <source>
        <dbReference type="ARBA" id="ARBA00022833"/>
    </source>
</evidence>
<dbReference type="Gene3D" id="3.40.830.10">
    <property type="entry name" value="LigB-like"/>
    <property type="match status" value="1"/>
</dbReference>
<dbReference type="eggNOG" id="ENOG502QQ2Y">
    <property type="taxonomic scope" value="Eukaryota"/>
</dbReference>
<reference evidence="7 8" key="1">
    <citation type="journal article" date="2012" name="PLoS Pathog.">
        <title>Diverse lifestyles and strategies of plant pathogenesis encoded in the genomes of eighteen Dothideomycetes fungi.</title>
        <authorList>
            <person name="Ohm R.A."/>
            <person name="Feau N."/>
            <person name="Henrissat B."/>
            <person name="Schoch C.L."/>
            <person name="Horwitz B.A."/>
            <person name="Barry K.W."/>
            <person name="Condon B.J."/>
            <person name="Copeland A.C."/>
            <person name="Dhillon B."/>
            <person name="Glaser F."/>
            <person name="Hesse C.N."/>
            <person name="Kosti I."/>
            <person name="LaButti K."/>
            <person name="Lindquist E.A."/>
            <person name="Lucas S."/>
            <person name="Salamov A.A."/>
            <person name="Bradshaw R.E."/>
            <person name="Ciuffetti L."/>
            <person name="Hamelin R.C."/>
            <person name="Kema G.H.J."/>
            <person name="Lawrence C."/>
            <person name="Scott J.A."/>
            <person name="Spatafora J.W."/>
            <person name="Turgeon B.G."/>
            <person name="de Wit P.J.G.M."/>
            <person name="Zhong S."/>
            <person name="Goodwin S.B."/>
            <person name="Grigoriev I.V."/>
        </authorList>
    </citation>
    <scope>NUCLEOTIDE SEQUENCE [LARGE SCALE GENOMIC DNA]</scope>
    <source>
        <strain evidence="7 8">UAMH 10762</strain>
    </source>
</reference>
<comment type="similarity">
    <text evidence="2">Belongs to the DODA-type extradiol aromatic ring-opening dioxygenase family.</text>
</comment>
<dbReference type="AlphaFoldDB" id="M2NHD8"/>
<comment type="cofactor">
    <cofactor evidence="1">
        <name>Zn(2+)</name>
        <dbReference type="ChEBI" id="CHEBI:29105"/>
    </cofactor>
</comment>
<keyword evidence="5" id="KW-0560">Oxidoreductase</keyword>
<gene>
    <name evidence="7" type="ORF">BAUCODRAFT_154495</name>
</gene>
<dbReference type="HOGENOM" id="CLU_046582_4_0_1"/>
<dbReference type="SUPFAM" id="SSF53213">
    <property type="entry name" value="LigB-like"/>
    <property type="match status" value="1"/>
</dbReference>
<dbReference type="RefSeq" id="XP_007673918.1">
    <property type="nucleotide sequence ID" value="XM_007675728.1"/>
</dbReference>
<dbReference type="OrthoDB" id="7396853at2759"/>
<dbReference type="GO" id="GO:0008270">
    <property type="term" value="F:zinc ion binding"/>
    <property type="evidence" value="ECO:0007669"/>
    <property type="project" value="InterPro"/>
</dbReference>
<dbReference type="CDD" id="cd07363">
    <property type="entry name" value="45_DOPA_Dioxygenase"/>
    <property type="match status" value="1"/>
</dbReference>
<evidence type="ECO:0000256" key="2">
    <source>
        <dbReference type="ARBA" id="ARBA00007581"/>
    </source>
</evidence>
<proteinExistence type="inferred from homology"/>
<accession>M2NHD8</accession>
<dbReference type="PANTHER" id="PTHR30096:SF1">
    <property type="entry name" value="AROMATIC RING-OPENING DIOXYGENASE FAMILY PROTEIN (AFU_ORTHOLOGUE AFUA_7G00640)"/>
    <property type="match status" value="1"/>
</dbReference>
<dbReference type="EMBL" id="KB445552">
    <property type="protein sequence ID" value="EMC98759.1"/>
    <property type="molecule type" value="Genomic_DNA"/>
</dbReference>